<reference evidence="2 3" key="1">
    <citation type="submission" date="2023-11" db="EMBL/GenBank/DDBJ databases">
        <title>Analysis of the Genomes of Mucilaginibacter gossypii cycad 4 and M. sabulilitoris SNA2: microbes with the potential for plant growth promotion.</title>
        <authorList>
            <person name="Hirsch A.M."/>
            <person name="Humm E."/>
            <person name="Rubbi M."/>
            <person name="Del Vecchio G."/>
            <person name="Ha S.M."/>
            <person name="Pellegrini M."/>
            <person name="Gunsalus R.P."/>
        </authorList>
    </citation>
    <scope>NUCLEOTIDE SEQUENCE [LARGE SCALE GENOMIC DNA]</scope>
    <source>
        <strain evidence="2 3">SNA2</strain>
    </source>
</reference>
<name>A0ABZ0TXE6_9SPHI</name>
<dbReference type="Proteomes" id="UP001324380">
    <property type="component" value="Chromosome"/>
</dbReference>
<accession>A0ABZ0TXE6</accession>
<feature type="chain" id="PRO_5046095310" description="Nuclear transport factor 2 family protein" evidence="1">
    <location>
        <begin position="20"/>
        <end position="155"/>
    </location>
</feature>
<evidence type="ECO:0000256" key="1">
    <source>
        <dbReference type="SAM" id="SignalP"/>
    </source>
</evidence>
<proteinExistence type="predicted"/>
<evidence type="ECO:0008006" key="4">
    <source>
        <dbReference type="Google" id="ProtNLM"/>
    </source>
</evidence>
<feature type="signal peptide" evidence="1">
    <location>
        <begin position="1"/>
        <end position="19"/>
    </location>
</feature>
<keyword evidence="1" id="KW-0732">Signal</keyword>
<gene>
    <name evidence="2" type="ORF">SNE25_13230</name>
</gene>
<organism evidence="2 3">
    <name type="scientific">Mucilaginibacter sabulilitoris</name>
    <dbReference type="NCBI Taxonomy" id="1173583"/>
    <lineage>
        <taxon>Bacteria</taxon>
        <taxon>Pseudomonadati</taxon>
        <taxon>Bacteroidota</taxon>
        <taxon>Sphingobacteriia</taxon>
        <taxon>Sphingobacteriales</taxon>
        <taxon>Sphingobacteriaceae</taxon>
        <taxon>Mucilaginibacter</taxon>
    </lineage>
</organism>
<dbReference type="EMBL" id="CP139558">
    <property type="protein sequence ID" value="WPU96484.1"/>
    <property type="molecule type" value="Genomic_DNA"/>
</dbReference>
<sequence>MKKALFVIIALVITLAVHAQTSKDEYKAMIDSAINIKYNQYKQATKNQTNTYYLENLYLLNEQNLPLDYLPSSSKFKAMSVYDDRNRKVLSNGIYAWKVLTALNTNKLKITIIDFYITYKKHNYSFRNGGGSEAVFEYDCGKGIWKLVSFETKGN</sequence>
<protein>
    <recommendedName>
        <fullName evidence="4">Nuclear transport factor 2 family protein</fullName>
    </recommendedName>
</protein>
<dbReference type="RefSeq" id="WP_321565578.1">
    <property type="nucleotide sequence ID" value="NZ_CP139558.1"/>
</dbReference>
<evidence type="ECO:0000313" key="3">
    <source>
        <dbReference type="Proteomes" id="UP001324380"/>
    </source>
</evidence>
<evidence type="ECO:0000313" key="2">
    <source>
        <dbReference type="EMBL" id="WPU96484.1"/>
    </source>
</evidence>
<keyword evidence="3" id="KW-1185">Reference proteome</keyword>